<dbReference type="AlphaFoldDB" id="A0AAV4P5D7"/>
<keyword evidence="2" id="KW-1185">Reference proteome</keyword>
<dbReference type="EMBL" id="BPLQ01002393">
    <property type="protein sequence ID" value="GIX92425.1"/>
    <property type="molecule type" value="Genomic_DNA"/>
</dbReference>
<accession>A0AAV4P5D7</accession>
<gene>
    <name evidence="1" type="ORF">CDAR_595571</name>
</gene>
<protein>
    <submittedName>
        <fullName evidence="1">Uncharacterized protein</fullName>
    </submittedName>
</protein>
<sequence length="117" mass="13942">MVMEWFVVYGGFSIEEPSVHLHSIVYESGNHEKLLESPVSRQQRTKVKYNAREHNEWFMLSTENRLRIDCERETIQQQLGTWYFRVFFNTIQLLSIIPKKTLWLVLIDPDPFLSAPL</sequence>
<evidence type="ECO:0000313" key="2">
    <source>
        <dbReference type="Proteomes" id="UP001054837"/>
    </source>
</evidence>
<reference evidence="1 2" key="1">
    <citation type="submission" date="2021-06" db="EMBL/GenBank/DDBJ databases">
        <title>Caerostris darwini draft genome.</title>
        <authorList>
            <person name="Kono N."/>
            <person name="Arakawa K."/>
        </authorList>
    </citation>
    <scope>NUCLEOTIDE SEQUENCE [LARGE SCALE GENOMIC DNA]</scope>
</reference>
<evidence type="ECO:0000313" key="1">
    <source>
        <dbReference type="EMBL" id="GIX92425.1"/>
    </source>
</evidence>
<organism evidence="1 2">
    <name type="scientific">Caerostris darwini</name>
    <dbReference type="NCBI Taxonomy" id="1538125"/>
    <lineage>
        <taxon>Eukaryota</taxon>
        <taxon>Metazoa</taxon>
        <taxon>Ecdysozoa</taxon>
        <taxon>Arthropoda</taxon>
        <taxon>Chelicerata</taxon>
        <taxon>Arachnida</taxon>
        <taxon>Araneae</taxon>
        <taxon>Araneomorphae</taxon>
        <taxon>Entelegynae</taxon>
        <taxon>Araneoidea</taxon>
        <taxon>Araneidae</taxon>
        <taxon>Caerostris</taxon>
    </lineage>
</organism>
<comment type="caution">
    <text evidence="1">The sequence shown here is derived from an EMBL/GenBank/DDBJ whole genome shotgun (WGS) entry which is preliminary data.</text>
</comment>
<name>A0AAV4P5D7_9ARAC</name>
<dbReference type="Proteomes" id="UP001054837">
    <property type="component" value="Unassembled WGS sequence"/>
</dbReference>
<proteinExistence type="predicted"/>